<feature type="non-terminal residue" evidence="3">
    <location>
        <position position="1"/>
    </location>
</feature>
<feature type="region of interest" description="Disordered" evidence="1">
    <location>
        <begin position="232"/>
        <end position="292"/>
    </location>
</feature>
<evidence type="ECO:0000313" key="3">
    <source>
        <dbReference type="EMBL" id="MBO9761956.1"/>
    </source>
</evidence>
<dbReference type="AlphaFoldDB" id="A0A8I1XNB7"/>
<dbReference type="GO" id="GO:0003676">
    <property type="term" value="F:nucleic acid binding"/>
    <property type="evidence" value="ECO:0007669"/>
    <property type="project" value="InterPro"/>
</dbReference>
<organism evidence="3 4">
    <name type="scientific">Xanthomonas manihotis</name>
    <dbReference type="NCBI Taxonomy" id="43353"/>
    <lineage>
        <taxon>Bacteria</taxon>
        <taxon>Pseudomonadati</taxon>
        <taxon>Pseudomonadota</taxon>
        <taxon>Gammaproteobacteria</taxon>
        <taxon>Lysobacterales</taxon>
        <taxon>Lysobacteraceae</taxon>
        <taxon>Xanthomonas</taxon>
    </lineage>
</organism>
<evidence type="ECO:0000259" key="2">
    <source>
        <dbReference type="Pfam" id="PF09299"/>
    </source>
</evidence>
<sequence length="292" mass="33120">FEVVVDTVTLPHFGGHIERLMGTMANQLRKLPGATFSNPQQRRGYDSEAMAALTLKEFENHLVDFIVNVYHQRVHSELGMSPKTKWSLGILGDANSTGTGMFPIPEDPLRIHLDFMPFFHRSVQQYGIQIDNISYYDPVLDPYVSAMDPDNAKAKREFLIRRDPRDISKVYFLDPKDGRYAPLPYRNIGYPAMSAWELREVQARLKAEGRRGVDENLIFEALERMRSKVAEAKQKSKAARRQATRNPAAAKHHVPKPAASHSVSQLPAPASTIEPDPFDEPIRPFDEVSLLR</sequence>
<dbReference type="Pfam" id="PF09299">
    <property type="entry name" value="Mu-transpos_C"/>
    <property type="match status" value="1"/>
</dbReference>
<evidence type="ECO:0000313" key="4">
    <source>
        <dbReference type="Proteomes" id="UP000668572"/>
    </source>
</evidence>
<dbReference type="RefSeq" id="WP_017174091.1">
    <property type="nucleotide sequence ID" value="NZ_JAGHXW010000088.1"/>
</dbReference>
<dbReference type="InterPro" id="IPR036397">
    <property type="entry name" value="RNaseH_sf"/>
</dbReference>
<dbReference type="EMBL" id="JAGHXW010000088">
    <property type="protein sequence ID" value="MBO9761956.1"/>
    <property type="molecule type" value="Genomic_DNA"/>
</dbReference>
<dbReference type="Proteomes" id="UP000668572">
    <property type="component" value="Unassembled WGS sequence"/>
</dbReference>
<accession>A0A8I1XNB7</accession>
<proteinExistence type="predicted"/>
<comment type="caution">
    <text evidence="3">The sequence shown here is derived from an EMBL/GenBank/DDBJ whole genome shotgun (WGS) entry which is preliminary data.</text>
</comment>
<protein>
    <submittedName>
        <fullName evidence="3">Mu transposase C-terminal domain-containing protein</fullName>
    </submittedName>
</protein>
<dbReference type="InterPro" id="IPR015378">
    <property type="entry name" value="Transposase-like_Mu_C"/>
</dbReference>
<reference evidence="3" key="1">
    <citation type="submission" date="2021-03" db="EMBL/GenBank/DDBJ databases">
        <title>Molecular characterization of Xanthomonas species pathogenic on Araceae and the development of a triplex TaqMan assay for detection of X. phaseoli pv. dieffenbachiae.</title>
        <authorList>
            <person name="Van Der Wolf J."/>
            <person name="Krijger M."/>
            <person name="Mendes O."/>
            <person name="Brankovics B."/>
            <person name="Bonants P."/>
            <person name="Meekes E."/>
        </authorList>
    </citation>
    <scope>NUCLEOTIDE SEQUENCE</scope>
    <source>
        <strain evidence="3">NBC1264</strain>
    </source>
</reference>
<dbReference type="Gene3D" id="3.30.420.10">
    <property type="entry name" value="Ribonuclease H-like superfamily/Ribonuclease H"/>
    <property type="match status" value="1"/>
</dbReference>
<name>A0A8I1XNB7_XANMN</name>
<gene>
    <name evidence="3" type="ORF">J7405_20905</name>
</gene>
<feature type="domain" description="Transposase-like Mu C-terminal" evidence="2">
    <location>
        <begin position="115"/>
        <end position="180"/>
    </location>
</feature>
<evidence type="ECO:0000256" key="1">
    <source>
        <dbReference type="SAM" id="MobiDB-lite"/>
    </source>
</evidence>